<name>A0A1S1N4Z0_9GAMM</name>
<dbReference type="RefSeq" id="WP_070992963.1">
    <property type="nucleotide sequence ID" value="NZ_CBCSHD010000010.1"/>
</dbReference>
<organism evidence="1 2">
    <name type="scientific">Pseudoalteromonas byunsanensis</name>
    <dbReference type="NCBI Taxonomy" id="327939"/>
    <lineage>
        <taxon>Bacteria</taxon>
        <taxon>Pseudomonadati</taxon>
        <taxon>Pseudomonadota</taxon>
        <taxon>Gammaproteobacteria</taxon>
        <taxon>Alteromonadales</taxon>
        <taxon>Pseudoalteromonadaceae</taxon>
        <taxon>Pseudoalteromonas</taxon>
    </lineage>
</organism>
<dbReference type="Proteomes" id="UP000180253">
    <property type="component" value="Unassembled WGS sequence"/>
</dbReference>
<accession>A0A1S1N4Z0</accession>
<dbReference type="AlphaFoldDB" id="A0A1S1N4Z0"/>
<dbReference type="OrthoDB" id="7057365at2"/>
<gene>
    <name evidence="1" type="ORF">BIW53_15610</name>
</gene>
<reference evidence="1 2" key="1">
    <citation type="submission" date="2016-10" db="EMBL/GenBank/DDBJ databases">
        <title>Pseudoalteromonas amylolytica sp. nov., isolated from the surface seawater.</title>
        <authorList>
            <person name="Wu Y.-H."/>
            <person name="Cheng H."/>
            <person name="Jin X.-B."/>
            <person name="Wang C.-S."/>
            <person name="Xu X.-W."/>
        </authorList>
    </citation>
    <scope>NUCLEOTIDE SEQUENCE [LARGE SCALE GENOMIC DNA]</scope>
    <source>
        <strain evidence="1 2">JCM 12483</strain>
    </source>
</reference>
<evidence type="ECO:0000313" key="1">
    <source>
        <dbReference type="EMBL" id="OHU94495.1"/>
    </source>
</evidence>
<comment type="caution">
    <text evidence="1">The sequence shown here is derived from an EMBL/GenBank/DDBJ whole genome shotgun (WGS) entry which is preliminary data.</text>
</comment>
<keyword evidence="2" id="KW-1185">Reference proteome</keyword>
<dbReference type="EMBL" id="MNAN01000034">
    <property type="protein sequence ID" value="OHU94495.1"/>
    <property type="molecule type" value="Genomic_DNA"/>
</dbReference>
<sequence length="197" mass="22239">MGLHVSSVSDLPLSEERKYYLYVLDYYCWEEPINEALNKNMGRIASFCAKNDAVMVQGLPDSHFASEVLSWQGINGIDPEELLPAILITTIHPSYFIENSYSNHVQEIKDSLVFVKVRDVCKTPSDLIVFLEKLFVDIKSEKKIKDFSISQEIRAGESGSFVDTLILEPNISGLGVDLKALTTWFKSRLTKTSTPTR</sequence>
<protein>
    <submittedName>
        <fullName evidence="1">Uncharacterized protein</fullName>
    </submittedName>
</protein>
<proteinExistence type="predicted"/>
<evidence type="ECO:0000313" key="2">
    <source>
        <dbReference type="Proteomes" id="UP000180253"/>
    </source>
</evidence>